<dbReference type="Proteomes" id="UP000515570">
    <property type="component" value="Chromosome"/>
</dbReference>
<evidence type="ECO:0000313" key="3">
    <source>
        <dbReference type="Proteomes" id="UP000515570"/>
    </source>
</evidence>
<evidence type="ECO:0000313" key="2">
    <source>
        <dbReference type="EMBL" id="QMV84351.1"/>
    </source>
</evidence>
<dbReference type="Gene3D" id="3.40.960.10">
    <property type="entry name" value="VSR Endonuclease"/>
    <property type="match status" value="1"/>
</dbReference>
<accession>A0A7G5FCL0</accession>
<proteinExistence type="predicted"/>
<dbReference type="SUPFAM" id="SSF52980">
    <property type="entry name" value="Restriction endonuclease-like"/>
    <property type="match status" value="1"/>
</dbReference>
<feature type="domain" description="DUF559" evidence="1">
    <location>
        <begin position="102"/>
        <end position="157"/>
    </location>
</feature>
<dbReference type="AlphaFoldDB" id="A0A7G5FCL0"/>
<evidence type="ECO:0000259" key="1">
    <source>
        <dbReference type="Pfam" id="PF04480"/>
    </source>
</evidence>
<dbReference type="InterPro" id="IPR011335">
    <property type="entry name" value="Restrct_endonuc-II-like"/>
</dbReference>
<name>A0A7G5FCL0_9CORY</name>
<dbReference type="EMBL" id="CP059833">
    <property type="protein sequence ID" value="QMV84351.1"/>
    <property type="molecule type" value="Genomic_DNA"/>
</dbReference>
<keyword evidence="3" id="KW-1185">Reference proteome</keyword>
<reference evidence="2 3" key="1">
    <citation type="submission" date="2020-07" db="EMBL/GenBank/DDBJ databases">
        <title>non toxigenic Corynebacterium sp. nov from a clinical source.</title>
        <authorList>
            <person name="Bernier A.-M."/>
            <person name="Bernard K."/>
        </authorList>
    </citation>
    <scope>NUCLEOTIDE SEQUENCE [LARGE SCALE GENOMIC DNA]</scope>
    <source>
        <strain evidence="3">NML 93-0612</strain>
    </source>
</reference>
<sequence length="177" mass="20830">MIYVLRERITYWTAKVTGLWLTELRAVQILDAARRYAGVTLQAVRKAARRRLCQRRLKRLMKLSVPNADSPQETTLRLMLKRLLPGWTTQHEVYENGTLVTIVDFAWVHLKVAIYYDGEHHGDQKNIDRDNEILAYLEEQGWHVMRVTKGMLRREQDLMRRVRRKLEKAGAEFGNGN</sequence>
<protein>
    <submittedName>
        <fullName evidence="2">DUF559 domain-containing protein</fullName>
    </submittedName>
</protein>
<dbReference type="InterPro" id="IPR007569">
    <property type="entry name" value="DUF559"/>
</dbReference>
<gene>
    <name evidence="2" type="ORF">HW450_08190</name>
</gene>
<dbReference type="RefSeq" id="WP_182385160.1">
    <property type="nucleotide sequence ID" value="NZ_CP059833.1"/>
</dbReference>
<organism evidence="2 3">
    <name type="scientific">Corynebacterium hindlerae</name>
    <dbReference type="NCBI Taxonomy" id="699041"/>
    <lineage>
        <taxon>Bacteria</taxon>
        <taxon>Bacillati</taxon>
        <taxon>Actinomycetota</taxon>
        <taxon>Actinomycetes</taxon>
        <taxon>Mycobacteriales</taxon>
        <taxon>Corynebacteriaceae</taxon>
        <taxon>Corynebacterium</taxon>
    </lineage>
</organism>
<dbReference type="Pfam" id="PF04480">
    <property type="entry name" value="DUF559"/>
    <property type="match status" value="1"/>
</dbReference>